<dbReference type="PANTHER" id="PTHR43304">
    <property type="entry name" value="PHYTOCHROME-LIKE PROTEIN CPH1"/>
    <property type="match status" value="1"/>
</dbReference>
<dbReference type="PANTHER" id="PTHR43304:SF1">
    <property type="entry name" value="PAC DOMAIN-CONTAINING PROTEIN"/>
    <property type="match status" value="1"/>
</dbReference>
<evidence type="ECO:0000313" key="10">
    <source>
        <dbReference type="EMBL" id="AFZ48339.1"/>
    </source>
</evidence>
<name>K9YN96_CYASC</name>
<dbReference type="Gene3D" id="1.10.287.130">
    <property type="match status" value="1"/>
</dbReference>
<gene>
    <name evidence="10" type="ordered locus">Cyast_2393</name>
</gene>
<evidence type="ECO:0000256" key="1">
    <source>
        <dbReference type="ARBA" id="ARBA00000085"/>
    </source>
</evidence>
<feature type="transmembrane region" description="Helical" evidence="8">
    <location>
        <begin position="65"/>
        <end position="90"/>
    </location>
</feature>
<dbReference type="InterPro" id="IPR036097">
    <property type="entry name" value="HisK_dim/P_sf"/>
</dbReference>
<evidence type="ECO:0000313" key="11">
    <source>
        <dbReference type="Proteomes" id="UP000010483"/>
    </source>
</evidence>
<evidence type="ECO:0000256" key="2">
    <source>
        <dbReference type="ARBA" id="ARBA00012438"/>
    </source>
</evidence>
<keyword evidence="5 10" id="KW-0418">Kinase</keyword>
<dbReference type="InterPro" id="IPR004358">
    <property type="entry name" value="Sig_transdc_His_kin-like_C"/>
</dbReference>
<accession>K9YN96</accession>
<evidence type="ECO:0000256" key="7">
    <source>
        <dbReference type="SAM" id="Coils"/>
    </source>
</evidence>
<feature type="coiled-coil region" evidence="7">
    <location>
        <begin position="135"/>
        <end position="162"/>
    </location>
</feature>
<comment type="catalytic activity">
    <reaction evidence="1">
        <text>ATP + protein L-histidine = ADP + protein N-phospho-L-histidine.</text>
        <dbReference type="EC" id="2.7.13.3"/>
    </reaction>
</comment>
<dbReference type="InterPro" id="IPR003594">
    <property type="entry name" value="HATPase_dom"/>
</dbReference>
<dbReference type="Gene3D" id="3.30.565.10">
    <property type="entry name" value="Histidine kinase-like ATPase, C-terminal domain"/>
    <property type="match status" value="1"/>
</dbReference>
<keyword evidence="4" id="KW-0808">Transferase</keyword>
<dbReference type="Pfam" id="PF00512">
    <property type="entry name" value="HisKA"/>
    <property type="match status" value="1"/>
</dbReference>
<dbReference type="KEGG" id="csn:Cyast_2393"/>
<evidence type="ECO:0000256" key="8">
    <source>
        <dbReference type="SAM" id="Phobius"/>
    </source>
</evidence>
<dbReference type="InterPro" id="IPR005467">
    <property type="entry name" value="His_kinase_dom"/>
</dbReference>
<keyword evidence="3" id="KW-0597">Phosphoprotein</keyword>
<dbReference type="eggNOG" id="COG2205">
    <property type="taxonomic scope" value="Bacteria"/>
</dbReference>
<dbReference type="SUPFAM" id="SSF55874">
    <property type="entry name" value="ATPase domain of HSP90 chaperone/DNA topoisomerase II/histidine kinase"/>
    <property type="match status" value="1"/>
</dbReference>
<dbReference type="STRING" id="292563.Cyast_2393"/>
<keyword evidence="8" id="KW-0472">Membrane</keyword>
<feature type="transmembrane region" description="Helical" evidence="8">
    <location>
        <begin position="32"/>
        <end position="53"/>
    </location>
</feature>
<reference evidence="11" key="1">
    <citation type="journal article" date="2013" name="Proc. Natl. Acad. Sci. U.S.A.">
        <title>Improving the coverage of the cyanobacterial phylum using diversity-driven genome sequencing.</title>
        <authorList>
            <person name="Shih P.M."/>
            <person name="Wu D."/>
            <person name="Latifi A."/>
            <person name="Axen S.D."/>
            <person name="Fewer D.P."/>
            <person name="Talla E."/>
            <person name="Calteau A."/>
            <person name="Cai F."/>
            <person name="Tandeau de Marsac N."/>
            <person name="Rippka R."/>
            <person name="Herdman M."/>
            <person name="Sivonen K."/>
            <person name="Coursin T."/>
            <person name="Laurent T."/>
            <person name="Goodwin L."/>
            <person name="Nolan M."/>
            <person name="Davenport K.W."/>
            <person name="Han C.S."/>
            <person name="Rubin E.M."/>
            <person name="Eisen J.A."/>
            <person name="Woyke T."/>
            <person name="Gugger M."/>
            <person name="Kerfeld C.A."/>
        </authorList>
    </citation>
    <scope>NUCLEOTIDE SEQUENCE [LARGE SCALE GENOMIC DNA]</scope>
    <source>
        <strain evidence="11">ATCC 29140 / PCC 7202</strain>
    </source>
</reference>
<evidence type="ECO:0000256" key="6">
    <source>
        <dbReference type="ARBA" id="ARBA00023012"/>
    </source>
</evidence>
<dbReference type="InterPro" id="IPR052162">
    <property type="entry name" value="Sensor_kinase/Photoreceptor"/>
</dbReference>
<dbReference type="EMBL" id="CP003940">
    <property type="protein sequence ID" value="AFZ48339.1"/>
    <property type="molecule type" value="Genomic_DNA"/>
</dbReference>
<dbReference type="Pfam" id="PF02518">
    <property type="entry name" value="HATPase_c"/>
    <property type="match status" value="1"/>
</dbReference>
<dbReference type="PRINTS" id="PR00344">
    <property type="entry name" value="BCTRLSENSOR"/>
</dbReference>
<sequence length="384" mass="44210">MLNLFKEIFSANGYVPHGHCYLWQRELVSFHVLADLLIAIAYFSIPITLLYFIKKREDIPFSGIFVLFSLFIISCGITHLMAIVTLWYPFYWLSGILKIISASVSLLTAFELVGVIPFALALPSPEKLTEVNYQLQKEIRDRQKIEIKLIKLNQNLKRSNEELEQFAYVASHDLQEPLRTITSFTEILAEEYNDSFDNTAKEYLKYISSSSQKMKKLIQDLLRLSKVSHKSQKLEQVNLNEIVKEAIDFVSPSIHQRKINISCQVLPHIQGDKVQLTHLWLNLISNALKFNNNGLIEIKIGVENHDNNWLFYITDNGIGIDPEYQEKIFAIFQRLHSQHQYEGTGIGLALCQRVVSYHGGKIWVESELGKGSTFYFTMPKESTT</sequence>
<proteinExistence type="predicted"/>
<dbReference type="SMART" id="SM00388">
    <property type="entry name" value="HisKA"/>
    <property type="match status" value="1"/>
</dbReference>
<dbReference type="SUPFAM" id="SSF47384">
    <property type="entry name" value="Homodimeric domain of signal transducing histidine kinase"/>
    <property type="match status" value="1"/>
</dbReference>
<dbReference type="SMART" id="SM00387">
    <property type="entry name" value="HATPase_c"/>
    <property type="match status" value="1"/>
</dbReference>
<dbReference type="AlphaFoldDB" id="K9YN96"/>
<evidence type="ECO:0000256" key="4">
    <source>
        <dbReference type="ARBA" id="ARBA00022679"/>
    </source>
</evidence>
<keyword evidence="8" id="KW-0812">Transmembrane</keyword>
<protein>
    <recommendedName>
        <fullName evidence="2">histidine kinase</fullName>
        <ecNumber evidence="2">2.7.13.3</ecNumber>
    </recommendedName>
</protein>
<dbReference type="PROSITE" id="PS50109">
    <property type="entry name" value="HIS_KIN"/>
    <property type="match status" value="1"/>
</dbReference>
<dbReference type="HOGENOM" id="CLU_000445_114_39_3"/>
<keyword evidence="8" id="KW-1133">Transmembrane helix</keyword>
<dbReference type="InterPro" id="IPR036890">
    <property type="entry name" value="HATPase_C_sf"/>
</dbReference>
<dbReference type="EC" id="2.7.13.3" evidence="2"/>
<dbReference type="CDD" id="cd00082">
    <property type="entry name" value="HisKA"/>
    <property type="match status" value="1"/>
</dbReference>
<keyword evidence="11" id="KW-1185">Reference proteome</keyword>
<evidence type="ECO:0000259" key="9">
    <source>
        <dbReference type="PROSITE" id="PS50109"/>
    </source>
</evidence>
<dbReference type="GO" id="GO:0000155">
    <property type="term" value="F:phosphorelay sensor kinase activity"/>
    <property type="evidence" value="ECO:0007669"/>
    <property type="project" value="InterPro"/>
</dbReference>
<dbReference type="FunFam" id="3.30.565.10:FF:000006">
    <property type="entry name" value="Sensor histidine kinase WalK"/>
    <property type="match status" value="1"/>
</dbReference>
<dbReference type="Pfam" id="PF25487">
    <property type="entry name" value="ETR1_N"/>
    <property type="match status" value="1"/>
</dbReference>
<dbReference type="InterPro" id="IPR003661">
    <property type="entry name" value="HisK_dim/P_dom"/>
</dbReference>
<dbReference type="Proteomes" id="UP000010483">
    <property type="component" value="Chromosome"/>
</dbReference>
<keyword evidence="6" id="KW-0902">Two-component regulatory system</keyword>
<feature type="domain" description="Histidine kinase" evidence="9">
    <location>
        <begin position="169"/>
        <end position="382"/>
    </location>
</feature>
<keyword evidence="7" id="KW-0175">Coiled coil</keyword>
<evidence type="ECO:0000256" key="5">
    <source>
        <dbReference type="ARBA" id="ARBA00022777"/>
    </source>
</evidence>
<organism evidence="10 11">
    <name type="scientific">Cyanobacterium stanieri (strain ATCC 29140 / PCC 7202)</name>
    <dbReference type="NCBI Taxonomy" id="292563"/>
    <lineage>
        <taxon>Bacteria</taxon>
        <taxon>Bacillati</taxon>
        <taxon>Cyanobacteriota</taxon>
        <taxon>Cyanophyceae</taxon>
        <taxon>Oscillatoriophycideae</taxon>
        <taxon>Chroococcales</taxon>
        <taxon>Geminocystaceae</taxon>
        <taxon>Cyanobacterium</taxon>
    </lineage>
</organism>
<evidence type="ECO:0000256" key="3">
    <source>
        <dbReference type="ARBA" id="ARBA00022553"/>
    </source>
</evidence>
<dbReference type="PATRIC" id="fig|292563.3.peg.2500"/>
<dbReference type="BioCyc" id="CSTA292563:G1353-2396-MONOMER"/>
<dbReference type="InterPro" id="IPR058544">
    <property type="entry name" value="ETR1_N"/>
</dbReference>